<keyword evidence="2" id="KW-1185">Reference proteome</keyword>
<dbReference type="Proteomes" id="UP000027265">
    <property type="component" value="Unassembled WGS sequence"/>
</dbReference>
<dbReference type="InParanoid" id="A0A067Q0P1"/>
<evidence type="ECO:0000313" key="1">
    <source>
        <dbReference type="EMBL" id="KDQ60519.1"/>
    </source>
</evidence>
<dbReference type="AlphaFoldDB" id="A0A067Q0P1"/>
<dbReference type="HOGENOM" id="CLU_1360591_0_0_1"/>
<protein>
    <submittedName>
        <fullName evidence="1">Uncharacterized protein</fullName>
    </submittedName>
</protein>
<accession>A0A067Q0P1</accession>
<organism evidence="1 2">
    <name type="scientific">Jaapia argillacea MUCL 33604</name>
    <dbReference type="NCBI Taxonomy" id="933084"/>
    <lineage>
        <taxon>Eukaryota</taxon>
        <taxon>Fungi</taxon>
        <taxon>Dikarya</taxon>
        <taxon>Basidiomycota</taxon>
        <taxon>Agaricomycotina</taxon>
        <taxon>Agaricomycetes</taxon>
        <taxon>Agaricomycetidae</taxon>
        <taxon>Jaapiales</taxon>
        <taxon>Jaapiaceae</taxon>
        <taxon>Jaapia</taxon>
    </lineage>
</organism>
<reference evidence="2" key="1">
    <citation type="journal article" date="2014" name="Proc. Natl. Acad. Sci. U.S.A.">
        <title>Extensive sampling of basidiomycete genomes demonstrates inadequacy of the white-rot/brown-rot paradigm for wood decay fungi.</title>
        <authorList>
            <person name="Riley R."/>
            <person name="Salamov A.A."/>
            <person name="Brown D.W."/>
            <person name="Nagy L.G."/>
            <person name="Floudas D."/>
            <person name="Held B.W."/>
            <person name="Levasseur A."/>
            <person name="Lombard V."/>
            <person name="Morin E."/>
            <person name="Otillar R."/>
            <person name="Lindquist E.A."/>
            <person name="Sun H."/>
            <person name="LaButti K.M."/>
            <person name="Schmutz J."/>
            <person name="Jabbour D."/>
            <person name="Luo H."/>
            <person name="Baker S.E."/>
            <person name="Pisabarro A.G."/>
            <person name="Walton J.D."/>
            <person name="Blanchette R.A."/>
            <person name="Henrissat B."/>
            <person name="Martin F."/>
            <person name="Cullen D."/>
            <person name="Hibbett D.S."/>
            <person name="Grigoriev I.V."/>
        </authorList>
    </citation>
    <scope>NUCLEOTIDE SEQUENCE [LARGE SCALE GENOMIC DNA]</scope>
    <source>
        <strain evidence="2">MUCL 33604</strain>
    </source>
</reference>
<sequence length="201" mass="22316">MDGPRDGMTSSRCEMGGSKCDVRFRAMRWTVRLMEWTVQLTGSDDIRTTASPKEVESLHLSAPSSTIPLYLQTSRFTLSHTQLSSPPNEFDLGIQDPPLPTSMPHQLGLGVESLWVVRVGVRYRDRVMGWKRRSFLGLTSIVPPPIMHTPTHTPTDRPTKTPAHLFSPGKTSPPSFFARSHTAFFALTQSPSGSPVGWEGR</sequence>
<dbReference type="EMBL" id="KL197714">
    <property type="protein sequence ID" value="KDQ60519.1"/>
    <property type="molecule type" value="Genomic_DNA"/>
</dbReference>
<gene>
    <name evidence="1" type="ORF">JAAARDRAFT_56395</name>
</gene>
<proteinExistence type="predicted"/>
<evidence type="ECO:0000313" key="2">
    <source>
        <dbReference type="Proteomes" id="UP000027265"/>
    </source>
</evidence>
<name>A0A067Q0P1_9AGAM</name>